<dbReference type="InterPro" id="IPR056362">
    <property type="entry name" value="AtuA-like_ferredoxin_dom"/>
</dbReference>
<dbReference type="InterPro" id="IPR010839">
    <property type="entry name" value="AtuA_N"/>
</dbReference>
<sequence>MSRPLRIGNASGFYGDRFSAVREMLEGGPLDVLTGDYLAELTMLILGRSRMKDPGGGYASTFLRQMEESLGLAAERGVKIVTNAGGLNPRGLAERLRELAGRVGVDVRIAHVEGDDLLPRAGELGLADSRYGDPLTANAYLGAWGIAECLRAGADVVVTGRVTDASLVAGPAAAHFGWKRDDWDALAGATVAGHVLECGAQATGGNYAFFEEIYNVKPLGFPLAEVHADGSSVITKHPGTGGAVTVETVTAQLLYEIGAPAYAGPDVTAHFDAVELAPDGPDRVRIGGARGSPPPATTKVCLNHLGGHRNEMTFVLTGLGIEAKAALARAQLEAAFGDTPPARVEWTLIGGAAPDPATQGEATSLLRCAVLDPDPEKVGRRFSGAVVELALAGYPGFTMTSPPGKGGPYGVYEPAFVPNGEVEHVAVLPDGRRVAIPAAPVVAAPIPGAPAVAEPEAETPGRRPPPAQGGDPTSSVQPAGQGAEVERHSVDNPPPPAGEAAKTVRVPLGRVAGARSGDKGGDANIGVWARTDAQWRWLEPFLTAERLNELLPETREHTVRRYVLPNLRAVNFVVEGLLQEGVSASTRFDPQGKALGEWLRSRLADIPESVLGPPGPAAETIQNPEGVR</sequence>
<feature type="domain" description="Acyclic terpene utilisation N-terminal" evidence="2">
    <location>
        <begin position="5"/>
        <end position="426"/>
    </location>
</feature>
<evidence type="ECO:0000256" key="1">
    <source>
        <dbReference type="SAM" id="MobiDB-lite"/>
    </source>
</evidence>
<dbReference type="Pfam" id="PF23544">
    <property type="entry name" value="AtuA_ferredoxin"/>
    <property type="match status" value="1"/>
</dbReference>
<name>A0ABS3RW07_9ACTN</name>
<dbReference type="Pfam" id="PF07287">
    <property type="entry name" value="AtuA"/>
    <property type="match status" value="1"/>
</dbReference>
<protein>
    <submittedName>
        <fullName evidence="4">Acyclic terpene utilization AtuA family protein</fullName>
    </submittedName>
</protein>
<evidence type="ECO:0000313" key="4">
    <source>
        <dbReference type="EMBL" id="MBO2460946.1"/>
    </source>
</evidence>
<evidence type="ECO:0000313" key="5">
    <source>
        <dbReference type="Proteomes" id="UP000680206"/>
    </source>
</evidence>
<proteinExistence type="predicted"/>
<dbReference type="PANTHER" id="PTHR47585">
    <property type="match status" value="1"/>
</dbReference>
<gene>
    <name evidence="4" type="ORF">J4709_25510</name>
</gene>
<feature type="region of interest" description="Disordered" evidence="1">
    <location>
        <begin position="609"/>
        <end position="628"/>
    </location>
</feature>
<evidence type="ECO:0000259" key="2">
    <source>
        <dbReference type="Pfam" id="PF07287"/>
    </source>
</evidence>
<comment type="caution">
    <text evidence="4">The sequence shown here is derived from an EMBL/GenBank/DDBJ whole genome shotgun (WGS) entry which is preliminary data.</text>
</comment>
<dbReference type="EMBL" id="JAGEPF010000016">
    <property type="protein sequence ID" value="MBO2460946.1"/>
    <property type="molecule type" value="Genomic_DNA"/>
</dbReference>
<reference evidence="4 5" key="1">
    <citation type="submission" date="2021-03" db="EMBL/GenBank/DDBJ databases">
        <title>Actinomadura violae sp. nov., isolated from lichen in Thailand.</title>
        <authorList>
            <person name="Kanchanasin P."/>
            <person name="Saeng-In P."/>
            <person name="Phongsopitanun W."/>
            <person name="Yuki M."/>
            <person name="Kudo T."/>
            <person name="Ohkuma M."/>
            <person name="Tanasupawat S."/>
        </authorList>
    </citation>
    <scope>NUCLEOTIDE SEQUENCE [LARGE SCALE GENOMIC DNA]</scope>
    <source>
        <strain evidence="4 5">LCR2-06</strain>
    </source>
</reference>
<dbReference type="Proteomes" id="UP000680206">
    <property type="component" value="Unassembled WGS sequence"/>
</dbReference>
<evidence type="ECO:0000259" key="3">
    <source>
        <dbReference type="Pfam" id="PF23544"/>
    </source>
</evidence>
<organism evidence="4 5">
    <name type="scientific">Actinomadura violacea</name>
    <dbReference type="NCBI Taxonomy" id="2819934"/>
    <lineage>
        <taxon>Bacteria</taxon>
        <taxon>Bacillati</taxon>
        <taxon>Actinomycetota</taxon>
        <taxon>Actinomycetes</taxon>
        <taxon>Streptosporangiales</taxon>
        <taxon>Thermomonosporaceae</taxon>
        <taxon>Actinomadura</taxon>
    </lineage>
</organism>
<dbReference type="PANTHER" id="PTHR47585:SF1">
    <property type="entry name" value="DUF1446 DOMAIN-CONTAINING PROTEIN"/>
    <property type="match status" value="1"/>
</dbReference>
<keyword evidence="5" id="KW-1185">Reference proteome</keyword>
<feature type="region of interest" description="Disordered" evidence="1">
    <location>
        <begin position="451"/>
        <end position="506"/>
    </location>
</feature>
<accession>A0ABS3RW07</accession>
<feature type="domain" description="AtuA-like ferredoxin-fold" evidence="3">
    <location>
        <begin position="506"/>
        <end position="600"/>
    </location>
</feature>
<dbReference type="RefSeq" id="WP_208244332.1">
    <property type="nucleotide sequence ID" value="NZ_JAGEPF010000016.1"/>
</dbReference>